<evidence type="ECO:0000313" key="3">
    <source>
        <dbReference type="Proteomes" id="UP000499080"/>
    </source>
</evidence>
<gene>
    <name evidence="2" type="ORF">AVEN_24077_1</name>
</gene>
<dbReference type="Proteomes" id="UP000499080">
    <property type="component" value="Unassembled WGS sequence"/>
</dbReference>
<organism evidence="2 3">
    <name type="scientific">Araneus ventricosus</name>
    <name type="common">Orbweaver spider</name>
    <name type="synonym">Epeira ventricosa</name>
    <dbReference type="NCBI Taxonomy" id="182803"/>
    <lineage>
        <taxon>Eukaryota</taxon>
        <taxon>Metazoa</taxon>
        <taxon>Ecdysozoa</taxon>
        <taxon>Arthropoda</taxon>
        <taxon>Chelicerata</taxon>
        <taxon>Arachnida</taxon>
        <taxon>Araneae</taxon>
        <taxon>Araneomorphae</taxon>
        <taxon>Entelegynae</taxon>
        <taxon>Araneoidea</taxon>
        <taxon>Araneidae</taxon>
        <taxon>Araneus</taxon>
    </lineage>
</organism>
<feature type="non-terminal residue" evidence="2">
    <location>
        <position position="99"/>
    </location>
</feature>
<sequence length="99" mass="11139">MVSKAKSDSERRHISRSPRSSSKKTKFKSGNPQQPSRKKVSQDSVPNRHTSSEVRTSYLLEAFSSSDKDGGWIFGSAATTHFCRDKDLFSKFEPVNNQT</sequence>
<reference evidence="2 3" key="1">
    <citation type="journal article" date="2019" name="Sci. Rep.">
        <title>Orb-weaving spider Araneus ventricosus genome elucidates the spidroin gene catalogue.</title>
        <authorList>
            <person name="Kono N."/>
            <person name="Nakamura H."/>
            <person name="Ohtoshi R."/>
            <person name="Moran D.A.P."/>
            <person name="Shinohara A."/>
            <person name="Yoshida Y."/>
            <person name="Fujiwara M."/>
            <person name="Mori M."/>
            <person name="Tomita M."/>
            <person name="Arakawa K."/>
        </authorList>
    </citation>
    <scope>NUCLEOTIDE SEQUENCE [LARGE SCALE GENOMIC DNA]</scope>
</reference>
<accession>A0A4Y1ZUQ8</accession>
<evidence type="ECO:0000256" key="1">
    <source>
        <dbReference type="SAM" id="MobiDB-lite"/>
    </source>
</evidence>
<feature type="compositionally biased region" description="Polar residues" evidence="1">
    <location>
        <begin position="42"/>
        <end position="53"/>
    </location>
</feature>
<name>A0A4Y1ZUQ8_ARAVE</name>
<evidence type="ECO:0000313" key="2">
    <source>
        <dbReference type="EMBL" id="GBL67906.1"/>
    </source>
</evidence>
<keyword evidence="3" id="KW-1185">Reference proteome</keyword>
<dbReference type="EMBL" id="BGPR01228921">
    <property type="protein sequence ID" value="GBL67906.1"/>
    <property type="molecule type" value="Genomic_DNA"/>
</dbReference>
<feature type="region of interest" description="Disordered" evidence="1">
    <location>
        <begin position="1"/>
        <end position="53"/>
    </location>
</feature>
<feature type="compositionally biased region" description="Basic residues" evidence="1">
    <location>
        <begin position="13"/>
        <end position="27"/>
    </location>
</feature>
<protein>
    <submittedName>
        <fullName evidence="2">Uncharacterized protein</fullName>
    </submittedName>
</protein>
<comment type="caution">
    <text evidence="2">The sequence shown here is derived from an EMBL/GenBank/DDBJ whole genome shotgun (WGS) entry which is preliminary data.</text>
</comment>
<feature type="compositionally biased region" description="Basic and acidic residues" evidence="1">
    <location>
        <begin position="1"/>
        <end position="12"/>
    </location>
</feature>
<proteinExistence type="predicted"/>
<dbReference type="AlphaFoldDB" id="A0A4Y1ZUQ8"/>